<reference evidence="1" key="1">
    <citation type="journal article" date="2021" name="Proc. Natl. Acad. Sci. U.S.A.">
        <title>A Catalog of Tens of Thousands of Viruses from Human Metagenomes Reveals Hidden Associations with Chronic Diseases.</title>
        <authorList>
            <person name="Tisza M.J."/>
            <person name="Buck C.B."/>
        </authorList>
    </citation>
    <scope>NUCLEOTIDE SEQUENCE</scope>
    <source>
        <strain evidence="1">CtDYl1</strain>
    </source>
</reference>
<dbReference type="EMBL" id="BK015846">
    <property type="protein sequence ID" value="DAE27870.1"/>
    <property type="molecule type" value="Genomic_DNA"/>
</dbReference>
<name>A0A8S5R8X9_9VIRU</name>
<accession>A0A8S5R8X9</accession>
<protein>
    <submittedName>
        <fullName evidence="1">Uncharacterized protein</fullName>
    </submittedName>
</protein>
<sequence length="33" mass="3960">MFCRLNALVQSHKQHQMFLETLRHLRSFSSAIE</sequence>
<organism evidence="1">
    <name type="scientific">virus sp. ctDYl1</name>
    <dbReference type="NCBI Taxonomy" id="2826795"/>
    <lineage>
        <taxon>Viruses</taxon>
    </lineage>
</organism>
<evidence type="ECO:0000313" key="1">
    <source>
        <dbReference type="EMBL" id="DAE27870.1"/>
    </source>
</evidence>
<proteinExistence type="predicted"/>